<dbReference type="SUPFAM" id="SSF53335">
    <property type="entry name" value="S-adenosyl-L-methionine-dependent methyltransferases"/>
    <property type="match status" value="1"/>
</dbReference>
<evidence type="ECO:0000259" key="1">
    <source>
        <dbReference type="Pfam" id="PF08241"/>
    </source>
</evidence>
<dbReference type="Pfam" id="PF08241">
    <property type="entry name" value="Methyltransf_11"/>
    <property type="match status" value="1"/>
</dbReference>
<dbReference type="InterPro" id="IPR029063">
    <property type="entry name" value="SAM-dependent_MTases_sf"/>
</dbReference>
<evidence type="ECO:0000313" key="3">
    <source>
        <dbReference type="Proteomes" id="UP001193035"/>
    </source>
</evidence>
<name>A0ABY2WXB7_9RHOB</name>
<feature type="domain" description="Methyltransferase type 11" evidence="1">
    <location>
        <begin position="64"/>
        <end position="159"/>
    </location>
</feature>
<dbReference type="GO" id="GO:0032259">
    <property type="term" value="P:methylation"/>
    <property type="evidence" value="ECO:0007669"/>
    <property type="project" value="UniProtKB-KW"/>
</dbReference>
<dbReference type="Proteomes" id="UP001193035">
    <property type="component" value="Unassembled WGS sequence"/>
</dbReference>
<dbReference type="EMBL" id="VCPD01000004">
    <property type="protein sequence ID" value="TMV06904.1"/>
    <property type="molecule type" value="Genomic_DNA"/>
</dbReference>
<comment type="caution">
    <text evidence="2">The sequence shown here is derived from an EMBL/GenBank/DDBJ whole genome shotgun (WGS) entry which is preliminary data.</text>
</comment>
<proteinExistence type="predicted"/>
<reference evidence="2 3" key="1">
    <citation type="submission" date="2019-05" db="EMBL/GenBank/DDBJ databases">
        <title>Ruegeria sp. nov., isolated from tidal flat.</title>
        <authorList>
            <person name="Kim W."/>
        </authorList>
    </citation>
    <scope>NUCLEOTIDE SEQUENCE [LARGE SCALE GENOMIC DNA]</scope>
    <source>
        <strain evidence="2 3">CAU 1488</strain>
    </source>
</reference>
<dbReference type="PANTHER" id="PTHR43861">
    <property type="entry name" value="TRANS-ACONITATE 2-METHYLTRANSFERASE-RELATED"/>
    <property type="match status" value="1"/>
</dbReference>
<keyword evidence="2" id="KW-0489">Methyltransferase</keyword>
<keyword evidence="2" id="KW-0808">Transferase</keyword>
<accession>A0ABY2WXB7</accession>
<evidence type="ECO:0000313" key="2">
    <source>
        <dbReference type="EMBL" id="TMV06904.1"/>
    </source>
</evidence>
<dbReference type="InterPro" id="IPR013216">
    <property type="entry name" value="Methyltransf_11"/>
</dbReference>
<dbReference type="CDD" id="cd02440">
    <property type="entry name" value="AdoMet_MTases"/>
    <property type="match status" value="1"/>
</dbReference>
<keyword evidence="3" id="KW-1185">Reference proteome</keyword>
<dbReference type="GO" id="GO:0008168">
    <property type="term" value="F:methyltransferase activity"/>
    <property type="evidence" value="ECO:0007669"/>
    <property type="project" value="UniProtKB-KW"/>
</dbReference>
<protein>
    <submittedName>
        <fullName evidence="2">Methyltransferase domain-containing protein</fullName>
    </submittedName>
</protein>
<gene>
    <name evidence="2" type="ORF">FGK63_12345</name>
</gene>
<organism evidence="2 3">
    <name type="scientific">Ruegeria sediminis</name>
    <dbReference type="NCBI Taxonomy" id="2583820"/>
    <lineage>
        <taxon>Bacteria</taxon>
        <taxon>Pseudomonadati</taxon>
        <taxon>Pseudomonadota</taxon>
        <taxon>Alphaproteobacteria</taxon>
        <taxon>Rhodobacterales</taxon>
        <taxon>Roseobacteraceae</taxon>
        <taxon>Ruegeria</taxon>
    </lineage>
</organism>
<dbReference type="Gene3D" id="3.40.50.150">
    <property type="entry name" value="Vaccinia Virus protein VP39"/>
    <property type="match status" value="1"/>
</dbReference>
<sequence length="278" mass="30170">MVCKTARRRTIVADPFQDVDSAGPEFIKLFADSMDERQSDPKMEEIVASYLAALSLSEHSTVIEVGAGAGAVTRRIAAHSSASKVIGFEPSKGFVAEAKDRGKGYPNLEFLVADGASLPLDSGSIDAVVMHTVLTHVENPKELIVEAFRVLKPGGTLIVCDADFSKATFSAFPNDPLDICAKEFVREFVTDPFIVAKMRSLISDVGFSVARFGVESRVVNNPEQMLPWVDVTCQQMYERGDIGKELADALVAEHHRRAQNGSLYGYQAFATAIARKPG</sequence>